<dbReference type="GO" id="GO:0042407">
    <property type="term" value="P:cristae formation"/>
    <property type="evidence" value="ECO:0007669"/>
    <property type="project" value="InterPro"/>
</dbReference>
<keyword evidence="11" id="KW-0999">Mitochondrion inner membrane</keyword>
<evidence type="ECO:0000256" key="5">
    <source>
        <dbReference type="ARBA" id="ARBA00022692"/>
    </source>
</evidence>
<dbReference type="GO" id="GO:0044284">
    <property type="term" value="C:mitochondrial crista junction"/>
    <property type="evidence" value="ECO:0007669"/>
    <property type="project" value="InterPro"/>
</dbReference>
<name>A0AA38VNF1_9PEZI</name>
<evidence type="ECO:0000256" key="11">
    <source>
        <dbReference type="RuleBase" id="RU363010"/>
    </source>
</evidence>
<comment type="subcellular location">
    <subcellularLocation>
        <location evidence="2">Membrane</location>
    </subcellularLocation>
    <subcellularLocation>
        <location evidence="11">Mitochondrion inner membrane</location>
        <topology evidence="11">Single-pass membrane protein</topology>
    </subcellularLocation>
</comment>
<evidence type="ECO:0000256" key="12">
    <source>
        <dbReference type="SAM" id="MobiDB-lite"/>
    </source>
</evidence>
<evidence type="ECO:0000256" key="7">
    <source>
        <dbReference type="ARBA" id="ARBA00023128"/>
    </source>
</evidence>
<evidence type="ECO:0000256" key="9">
    <source>
        <dbReference type="ARBA" id="ARBA00032159"/>
    </source>
</evidence>
<protein>
    <recommendedName>
        <fullName evidence="4 11">MICOS complex subunit MIC12</fullName>
    </recommendedName>
    <alternativeName>
        <fullName evidence="10 11">Altered inheritance of mitochondria protein 5, mitochondrial</fullName>
    </alternativeName>
    <alternativeName>
        <fullName evidence="9 11">Found in mitochondrial proteome protein 51</fullName>
    </alternativeName>
</protein>
<sequence>MGFTTGFTGGVTLTLSLAYLAVLAHQRNRQMQSDILRAQNSVLHSLIHDPASPASPTSLSTSIPTEHHLIETAKSRWNSEIEAAVRWAQTKDWNEVREDAEGVLARLWGTVSGSAAGEEVKKDVAVAGNTAAQGVELAKTEATQARRTTRSALEEAREKSQAVATSAVAQAKETSRSVAEAVQHKAEQGKAAVARGVEKSKEVVEQAKVAVGLAEQKLESKVDNTLLHLNDVDRALAQRYKESRSDHMDTSVEEALAERYKPVEKQDRSKLKAV</sequence>
<keyword evidence="14" id="KW-1185">Reference proteome</keyword>
<evidence type="ECO:0000313" key="13">
    <source>
        <dbReference type="EMBL" id="KAJ9137420.1"/>
    </source>
</evidence>
<evidence type="ECO:0000256" key="4">
    <source>
        <dbReference type="ARBA" id="ARBA00018170"/>
    </source>
</evidence>
<keyword evidence="7 11" id="KW-0496">Mitochondrion</keyword>
<feature type="transmembrane region" description="Helical" evidence="11">
    <location>
        <begin position="6"/>
        <end position="24"/>
    </location>
</feature>
<keyword evidence="5 11" id="KW-0812">Transmembrane</keyword>
<keyword evidence="8 11" id="KW-0472">Membrane</keyword>
<dbReference type="EMBL" id="JANBVN010000159">
    <property type="protein sequence ID" value="KAJ9137420.1"/>
    <property type="molecule type" value="Genomic_DNA"/>
</dbReference>
<evidence type="ECO:0000313" key="14">
    <source>
        <dbReference type="Proteomes" id="UP001174691"/>
    </source>
</evidence>
<dbReference type="Proteomes" id="UP001174691">
    <property type="component" value="Unassembled WGS sequence"/>
</dbReference>
<comment type="function">
    <text evidence="1 11">Component of the MICOS complex, a large protein complex of the mitochondrial inner membrane that plays crucial roles in the maintenance of crista junctions, inner membrane architecture, and formation of contact sites to the outer membrane.</text>
</comment>
<evidence type="ECO:0000256" key="10">
    <source>
        <dbReference type="ARBA" id="ARBA00032985"/>
    </source>
</evidence>
<evidence type="ECO:0000256" key="1">
    <source>
        <dbReference type="ARBA" id="ARBA00002689"/>
    </source>
</evidence>
<accession>A0AA38VNF1</accession>
<gene>
    <name evidence="13" type="ORF">NKR19_g8205</name>
</gene>
<feature type="region of interest" description="Disordered" evidence="12">
    <location>
        <begin position="240"/>
        <end position="274"/>
    </location>
</feature>
<comment type="subunit">
    <text evidence="11">Component of the mitochondrial contact site and cristae organizing system (MICOS) complex.</text>
</comment>
<proteinExistence type="inferred from homology"/>
<dbReference type="AlphaFoldDB" id="A0AA38VNF1"/>
<comment type="caution">
    <text evidence="13">The sequence shown here is derived from an EMBL/GenBank/DDBJ whole genome shotgun (WGS) entry which is preliminary data.</text>
</comment>
<dbReference type="GO" id="GO:0061617">
    <property type="term" value="C:MICOS complex"/>
    <property type="evidence" value="ECO:0007669"/>
    <property type="project" value="UniProtKB-UniRule"/>
</dbReference>
<reference evidence="13" key="1">
    <citation type="submission" date="2022-07" db="EMBL/GenBank/DDBJ databases">
        <title>Fungi with potential for degradation of polypropylene.</title>
        <authorList>
            <person name="Gostincar C."/>
        </authorList>
    </citation>
    <scope>NUCLEOTIDE SEQUENCE</scope>
    <source>
        <strain evidence="13">EXF-13287</strain>
    </source>
</reference>
<organism evidence="13 14">
    <name type="scientific">Coniochaeta hoffmannii</name>
    <dbReference type="NCBI Taxonomy" id="91930"/>
    <lineage>
        <taxon>Eukaryota</taxon>
        <taxon>Fungi</taxon>
        <taxon>Dikarya</taxon>
        <taxon>Ascomycota</taxon>
        <taxon>Pezizomycotina</taxon>
        <taxon>Sordariomycetes</taxon>
        <taxon>Sordariomycetidae</taxon>
        <taxon>Coniochaetales</taxon>
        <taxon>Coniochaetaceae</taxon>
        <taxon>Coniochaeta</taxon>
    </lineage>
</organism>
<evidence type="ECO:0000256" key="3">
    <source>
        <dbReference type="ARBA" id="ARBA00009188"/>
    </source>
</evidence>
<dbReference type="Pfam" id="PF17050">
    <property type="entry name" value="AIM5"/>
    <property type="match status" value="1"/>
</dbReference>
<dbReference type="InterPro" id="IPR031463">
    <property type="entry name" value="Mic12"/>
</dbReference>
<keyword evidence="6 11" id="KW-1133">Transmembrane helix</keyword>
<evidence type="ECO:0000256" key="6">
    <source>
        <dbReference type="ARBA" id="ARBA00022989"/>
    </source>
</evidence>
<evidence type="ECO:0000256" key="2">
    <source>
        <dbReference type="ARBA" id="ARBA00004370"/>
    </source>
</evidence>
<comment type="similarity">
    <text evidence="3 11">Belongs to the MICOS complex subunit Mic12 family.</text>
</comment>
<evidence type="ECO:0000256" key="8">
    <source>
        <dbReference type="ARBA" id="ARBA00023136"/>
    </source>
</evidence>